<dbReference type="PANTHER" id="PTHR24089">
    <property type="entry name" value="SOLUTE CARRIER FAMILY 25"/>
    <property type="match status" value="1"/>
</dbReference>
<dbReference type="Pfam" id="PF00153">
    <property type="entry name" value="Mito_carr"/>
    <property type="match status" value="1"/>
</dbReference>
<accession>A0A9P5PF60</accession>
<gene>
    <name evidence="7" type="ORF">BDP27DRAFT_1369109</name>
</gene>
<evidence type="ECO:0000313" key="8">
    <source>
        <dbReference type="Proteomes" id="UP000772434"/>
    </source>
</evidence>
<feature type="region of interest" description="Disordered" evidence="6">
    <location>
        <begin position="443"/>
        <end position="464"/>
    </location>
</feature>
<keyword evidence="4" id="KW-1133">Transmembrane helix</keyword>
<evidence type="ECO:0000256" key="3">
    <source>
        <dbReference type="ARBA" id="ARBA00022737"/>
    </source>
</evidence>
<comment type="subcellular location">
    <subcellularLocation>
        <location evidence="1">Membrane</location>
        <topology evidence="1">Multi-pass membrane protein</topology>
    </subcellularLocation>
</comment>
<evidence type="ECO:0000256" key="2">
    <source>
        <dbReference type="ARBA" id="ARBA00022692"/>
    </source>
</evidence>
<dbReference type="Gene3D" id="1.50.40.10">
    <property type="entry name" value="Mitochondrial carrier domain"/>
    <property type="match status" value="1"/>
</dbReference>
<feature type="compositionally biased region" description="Basic residues" evidence="6">
    <location>
        <begin position="448"/>
        <end position="457"/>
    </location>
</feature>
<keyword evidence="3" id="KW-0677">Repeat</keyword>
<keyword evidence="8" id="KW-1185">Reference proteome</keyword>
<feature type="region of interest" description="Disordered" evidence="6">
    <location>
        <begin position="149"/>
        <end position="203"/>
    </location>
</feature>
<feature type="compositionally biased region" description="Polar residues" evidence="6">
    <location>
        <begin position="52"/>
        <end position="70"/>
    </location>
</feature>
<dbReference type="GO" id="GO:0016020">
    <property type="term" value="C:membrane"/>
    <property type="evidence" value="ECO:0007669"/>
    <property type="project" value="UniProtKB-SubCell"/>
</dbReference>
<reference evidence="7" key="1">
    <citation type="submission" date="2020-11" db="EMBL/GenBank/DDBJ databases">
        <authorList>
            <consortium name="DOE Joint Genome Institute"/>
            <person name="Ahrendt S."/>
            <person name="Riley R."/>
            <person name="Andreopoulos W."/>
            <person name="Labutti K."/>
            <person name="Pangilinan J."/>
            <person name="Ruiz-Duenas F.J."/>
            <person name="Barrasa J.M."/>
            <person name="Sanchez-Garcia M."/>
            <person name="Camarero S."/>
            <person name="Miyauchi S."/>
            <person name="Serrano A."/>
            <person name="Linde D."/>
            <person name="Babiker R."/>
            <person name="Drula E."/>
            <person name="Ayuso-Fernandez I."/>
            <person name="Pacheco R."/>
            <person name="Padilla G."/>
            <person name="Ferreira P."/>
            <person name="Barriuso J."/>
            <person name="Kellner H."/>
            <person name="Castanera R."/>
            <person name="Alfaro M."/>
            <person name="Ramirez L."/>
            <person name="Pisabarro A.G."/>
            <person name="Kuo A."/>
            <person name="Tritt A."/>
            <person name="Lipzen A."/>
            <person name="He G."/>
            <person name="Yan M."/>
            <person name="Ng V."/>
            <person name="Cullen D."/>
            <person name="Martin F."/>
            <person name="Rosso M.-N."/>
            <person name="Henrissat B."/>
            <person name="Hibbett D."/>
            <person name="Martinez A.T."/>
            <person name="Grigoriev I.V."/>
        </authorList>
    </citation>
    <scope>NUCLEOTIDE SEQUENCE</scope>
    <source>
        <strain evidence="7">AH 40177</strain>
    </source>
</reference>
<dbReference type="SUPFAM" id="SSF103506">
    <property type="entry name" value="Mitochondrial carrier"/>
    <property type="match status" value="1"/>
</dbReference>
<dbReference type="Proteomes" id="UP000772434">
    <property type="component" value="Unassembled WGS sequence"/>
</dbReference>
<keyword evidence="2" id="KW-0812">Transmembrane</keyword>
<evidence type="ECO:0000313" key="7">
    <source>
        <dbReference type="EMBL" id="KAF9062062.1"/>
    </source>
</evidence>
<proteinExistence type="predicted"/>
<name>A0A9P5PF60_9AGAR</name>
<dbReference type="OrthoDB" id="77989at2759"/>
<evidence type="ECO:0000256" key="6">
    <source>
        <dbReference type="SAM" id="MobiDB-lite"/>
    </source>
</evidence>
<evidence type="ECO:0000256" key="4">
    <source>
        <dbReference type="ARBA" id="ARBA00022989"/>
    </source>
</evidence>
<feature type="compositionally biased region" description="Low complexity" evidence="6">
    <location>
        <begin position="183"/>
        <end position="193"/>
    </location>
</feature>
<dbReference type="InterPro" id="IPR023395">
    <property type="entry name" value="MCP_dom_sf"/>
</dbReference>
<protein>
    <submittedName>
        <fullName evidence="7">Mitochondrial carrier domain-containing protein</fullName>
    </submittedName>
</protein>
<evidence type="ECO:0000256" key="1">
    <source>
        <dbReference type="ARBA" id="ARBA00004141"/>
    </source>
</evidence>
<keyword evidence="5" id="KW-0472">Membrane</keyword>
<evidence type="ECO:0000256" key="5">
    <source>
        <dbReference type="ARBA" id="ARBA00023136"/>
    </source>
</evidence>
<organism evidence="7 8">
    <name type="scientific">Rhodocollybia butyracea</name>
    <dbReference type="NCBI Taxonomy" id="206335"/>
    <lineage>
        <taxon>Eukaryota</taxon>
        <taxon>Fungi</taxon>
        <taxon>Dikarya</taxon>
        <taxon>Basidiomycota</taxon>
        <taxon>Agaricomycotina</taxon>
        <taxon>Agaricomycetes</taxon>
        <taxon>Agaricomycetidae</taxon>
        <taxon>Agaricales</taxon>
        <taxon>Marasmiineae</taxon>
        <taxon>Omphalotaceae</taxon>
        <taxon>Rhodocollybia</taxon>
    </lineage>
</organism>
<feature type="region of interest" description="Disordered" evidence="6">
    <location>
        <begin position="52"/>
        <end position="79"/>
    </location>
</feature>
<feature type="compositionally biased region" description="Acidic residues" evidence="6">
    <location>
        <begin position="152"/>
        <end position="169"/>
    </location>
</feature>
<sequence length="516" mass="56634">MTPASFLSTVLVFASSTPNPSSPLIELKKQEMLVVKKSQMYTRRCPIDTSSAWSFTPESMPGNSTSTAGPSNPLPQPRWKSRSPVFDLSPDFADVSAVSDIDLIQVLKTALASAMLQYTSTAIAMPWEVGKLLLQVQWVPRELESEISLANEEVEETSESDGEGEDDSYFADPNHNSSERHIPSNSSSRSPSPLDDVQVPPYTIPIGPQDGVWGMIKRIGRFRSEGWLALFKGLLTSCVTEVLSSTIQPIVYRLLQSFFQQPGTLLLPLGSHLITGFLLSPLDLIRTRLIVQSFIPRYRSYSGPIDALSQILRDEGGIKGIYLHPHLLVPTLLDCTIRPLVALALPGIIASYVTSLSSLTHGISEENNPIAWGVAELAGSCIGLMVTLPFETVRRRLQVQTRGGDRHHKAKPIRGCVSLRPTPYFGVVDAFYRIITEERSDVPLERKQGKKNKRRPSKAGEETATVGFKEDEGWFKNTGVGQLYRGLGMRLGASIIVFILAVVSGGESEDGGWAEL</sequence>
<comment type="caution">
    <text evidence="7">The sequence shown here is derived from an EMBL/GenBank/DDBJ whole genome shotgun (WGS) entry which is preliminary data.</text>
</comment>
<dbReference type="EMBL" id="JADNRY010000182">
    <property type="protein sequence ID" value="KAF9062062.1"/>
    <property type="molecule type" value="Genomic_DNA"/>
</dbReference>
<dbReference type="AlphaFoldDB" id="A0A9P5PF60"/>
<dbReference type="InterPro" id="IPR018108">
    <property type="entry name" value="MCP_transmembrane"/>
</dbReference>